<accession>A0AAV2K335</accession>
<dbReference type="AlphaFoldDB" id="A0AAV2K335"/>
<dbReference type="EMBL" id="OZ035838">
    <property type="protein sequence ID" value="CAL1584297.1"/>
    <property type="molecule type" value="Genomic_DNA"/>
</dbReference>
<keyword evidence="2" id="KW-1185">Reference proteome</keyword>
<dbReference type="Proteomes" id="UP001497482">
    <property type="component" value="Chromosome 16"/>
</dbReference>
<evidence type="ECO:0000313" key="1">
    <source>
        <dbReference type="EMBL" id="CAL1584297.1"/>
    </source>
</evidence>
<organism evidence="1 2">
    <name type="scientific">Knipowitschia caucasica</name>
    <name type="common">Caucasian dwarf goby</name>
    <name type="synonym">Pomatoschistus caucasicus</name>
    <dbReference type="NCBI Taxonomy" id="637954"/>
    <lineage>
        <taxon>Eukaryota</taxon>
        <taxon>Metazoa</taxon>
        <taxon>Chordata</taxon>
        <taxon>Craniata</taxon>
        <taxon>Vertebrata</taxon>
        <taxon>Euteleostomi</taxon>
        <taxon>Actinopterygii</taxon>
        <taxon>Neopterygii</taxon>
        <taxon>Teleostei</taxon>
        <taxon>Neoteleostei</taxon>
        <taxon>Acanthomorphata</taxon>
        <taxon>Gobiaria</taxon>
        <taxon>Gobiiformes</taxon>
        <taxon>Gobioidei</taxon>
        <taxon>Gobiidae</taxon>
        <taxon>Gobiinae</taxon>
        <taxon>Knipowitschia</taxon>
    </lineage>
</organism>
<evidence type="ECO:0000313" key="2">
    <source>
        <dbReference type="Proteomes" id="UP001497482"/>
    </source>
</evidence>
<protein>
    <submittedName>
        <fullName evidence="1">Uncharacterized protein</fullName>
    </submittedName>
</protein>
<name>A0AAV2K335_KNICA</name>
<reference evidence="1 2" key="1">
    <citation type="submission" date="2024-04" db="EMBL/GenBank/DDBJ databases">
        <authorList>
            <person name="Waldvogel A.-M."/>
            <person name="Schoenle A."/>
        </authorList>
    </citation>
    <scope>NUCLEOTIDE SEQUENCE [LARGE SCALE GENOMIC DNA]</scope>
</reference>
<sequence>MSKRKDRTRRRRVHGACYSGSRTFALYHRRPRRWESPSPHVGLSALEPTEAENCITYASVYFTPRGWHPGGAAHACHGRPRARGLVSPLPFPLSGVG</sequence>
<proteinExistence type="predicted"/>
<gene>
    <name evidence="1" type="ORF">KC01_LOCUS14656</name>
</gene>